<dbReference type="SMART" id="SM00184">
    <property type="entry name" value="RING"/>
    <property type="match status" value="1"/>
</dbReference>
<feature type="signal peptide" evidence="10">
    <location>
        <begin position="1"/>
        <end position="21"/>
    </location>
</feature>
<evidence type="ECO:0000256" key="2">
    <source>
        <dbReference type="ARBA" id="ARBA00014050"/>
    </source>
</evidence>
<dbReference type="InterPro" id="IPR042285">
    <property type="entry name" value="RNF182"/>
</dbReference>
<reference evidence="12 13" key="1">
    <citation type="journal article" date="2018" name="G3 (Bethesda)">
        <title>A High-Quality Reference Genome for the Invasive Mosquitofish Gambusia affinis Using a Chicago Library.</title>
        <authorList>
            <person name="Hoffberg S.L."/>
            <person name="Troendle N.J."/>
            <person name="Glenn T.C."/>
            <person name="Mahmud O."/>
            <person name="Louha S."/>
            <person name="Chalopin D."/>
            <person name="Bennetzen J.L."/>
            <person name="Mauricio R."/>
        </authorList>
    </citation>
    <scope>NUCLEOTIDE SEQUENCE [LARGE SCALE GENOMIC DNA]</scope>
    <source>
        <strain evidence="12">NE01/NJP1002.9</strain>
        <tissue evidence="12">Muscle</tissue>
    </source>
</reference>
<evidence type="ECO:0000313" key="12">
    <source>
        <dbReference type="EMBL" id="PWA18828.1"/>
    </source>
</evidence>
<dbReference type="Proteomes" id="UP000250572">
    <property type="component" value="Unassembled WGS sequence"/>
</dbReference>
<feature type="region of interest" description="Disordered" evidence="9">
    <location>
        <begin position="17"/>
        <end position="97"/>
    </location>
</feature>
<evidence type="ECO:0000256" key="4">
    <source>
        <dbReference type="ARBA" id="ARBA00022771"/>
    </source>
</evidence>
<feature type="compositionally biased region" description="Pro residues" evidence="9">
    <location>
        <begin position="29"/>
        <end position="38"/>
    </location>
</feature>
<comment type="caution">
    <text evidence="12">The sequence shown here is derived from an EMBL/GenBank/DDBJ whole genome shotgun (WGS) entry which is preliminary data.</text>
</comment>
<dbReference type="SUPFAM" id="SSF57850">
    <property type="entry name" value="RING/U-box"/>
    <property type="match status" value="1"/>
</dbReference>
<dbReference type="EMBL" id="NHOQ01002268">
    <property type="protein sequence ID" value="PWA18828.1"/>
    <property type="molecule type" value="Genomic_DNA"/>
</dbReference>
<proteinExistence type="predicted"/>
<sequence>MRMIDSAKTLLLALPASAGEGSPSCKKPSSPPQPPPTLPAWLTPASGTPAHKHTRTHAKGNDMRSVAMKKVDLNEGQRSRDKWSGGGGVTHTGTRVEKKKKKEKLVAAPLISVLHSFCSGFLKALFPVNSLLCRAMNANGAVWVQSLQPENPNVSGRTGRREGTSIWPADAATATSVSVHQTEERPVHCVEEEEAVLSSPTCISWQEATYPVIEHDLKMSSPLATSEETDCPPPEEFECKICYQRYNANNRKPKILDCLHRVCSRCLVKILDVTDGAGCVPCPFCRHQTEITEYQVSALPDDVNIMSHLTMQEKSCSLDKKREVVLTPKSLSSTSPSHDSSNCLVITIMEVQRDLQHSPSHNGSSDIYADQSLDSVSIGSNGPTDHDALSKFCNHVPRILCMGSVSACVRACVTVLPGAESMKTSGPKDKDKISSRSKKARVISSSSRGLIALLAGSCPHAYKGPRRKKQKPIFSDVLCFLHAYCFNISLVKRNKITDKLSLRLEPAVYLQSCDMPRRAEREDGGLLSYKGTKEGKDTELAYSFCPLPS</sequence>
<evidence type="ECO:0000256" key="5">
    <source>
        <dbReference type="ARBA" id="ARBA00022833"/>
    </source>
</evidence>
<evidence type="ECO:0000256" key="9">
    <source>
        <dbReference type="SAM" id="MobiDB-lite"/>
    </source>
</evidence>
<dbReference type="GO" id="GO:0008270">
    <property type="term" value="F:zinc ion binding"/>
    <property type="evidence" value="ECO:0007669"/>
    <property type="project" value="UniProtKB-KW"/>
</dbReference>
<gene>
    <name evidence="12" type="ORF">CCH79_00004805</name>
</gene>
<dbReference type="AlphaFoldDB" id="A0A315V9T9"/>
<evidence type="ECO:0000313" key="13">
    <source>
        <dbReference type="Proteomes" id="UP000250572"/>
    </source>
</evidence>
<evidence type="ECO:0000256" key="1">
    <source>
        <dbReference type="ARBA" id="ARBA00011482"/>
    </source>
</evidence>
<feature type="chain" id="PRO_5016273485" description="E3 ubiquitin-protein ligase RNF182" evidence="10">
    <location>
        <begin position="22"/>
        <end position="549"/>
    </location>
</feature>
<evidence type="ECO:0000256" key="3">
    <source>
        <dbReference type="ARBA" id="ARBA00022723"/>
    </source>
</evidence>
<dbReference type="Pfam" id="PF00097">
    <property type="entry name" value="zf-C3HC4"/>
    <property type="match status" value="1"/>
</dbReference>
<evidence type="ECO:0000256" key="7">
    <source>
        <dbReference type="ARBA" id="ARBA00031239"/>
    </source>
</evidence>
<keyword evidence="4 8" id="KW-0863">Zinc-finger</keyword>
<keyword evidence="3" id="KW-0479">Metal-binding</keyword>
<dbReference type="InterPro" id="IPR018957">
    <property type="entry name" value="Znf_C3HC4_RING-type"/>
</dbReference>
<keyword evidence="10" id="KW-0732">Signal</keyword>
<dbReference type="PANTHER" id="PTHR46675">
    <property type="entry name" value="E3 UBIQUITIN-PROTEIN LIGASE RNF182"/>
    <property type="match status" value="1"/>
</dbReference>
<evidence type="ECO:0000256" key="6">
    <source>
        <dbReference type="ARBA" id="ARBA00030086"/>
    </source>
</evidence>
<dbReference type="PANTHER" id="PTHR46675:SF1">
    <property type="entry name" value="E3 UBIQUITIN-PROTEIN LIGASE RNF182"/>
    <property type="match status" value="1"/>
</dbReference>
<accession>A0A315V9T9</accession>
<dbReference type="PROSITE" id="PS50089">
    <property type="entry name" value="ZF_RING_2"/>
    <property type="match status" value="1"/>
</dbReference>
<comment type="subunit">
    <text evidence="1">Interacts with ATP6V0C.</text>
</comment>
<dbReference type="PROSITE" id="PS00518">
    <property type="entry name" value="ZF_RING_1"/>
    <property type="match status" value="1"/>
</dbReference>
<evidence type="ECO:0000256" key="10">
    <source>
        <dbReference type="SAM" id="SignalP"/>
    </source>
</evidence>
<dbReference type="STRING" id="33528.ENSGAFP00000000441"/>
<evidence type="ECO:0000259" key="11">
    <source>
        <dbReference type="PROSITE" id="PS50089"/>
    </source>
</evidence>
<dbReference type="InterPro" id="IPR001841">
    <property type="entry name" value="Znf_RING"/>
</dbReference>
<dbReference type="InterPro" id="IPR017907">
    <property type="entry name" value="Znf_RING_CS"/>
</dbReference>
<keyword evidence="5" id="KW-0862">Zinc</keyword>
<dbReference type="InterPro" id="IPR013083">
    <property type="entry name" value="Znf_RING/FYVE/PHD"/>
</dbReference>
<protein>
    <recommendedName>
        <fullName evidence="2">E3 ubiquitin-protein ligase RNF182</fullName>
    </recommendedName>
    <alternativeName>
        <fullName evidence="7">RING finger protein 182</fullName>
    </alternativeName>
    <alternativeName>
        <fullName evidence="6">RING-type E3 ubiquitin transferase RNF182</fullName>
    </alternativeName>
</protein>
<feature type="domain" description="RING-type" evidence="11">
    <location>
        <begin position="239"/>
        <end position="286"/>
    </location>
</feature>
<evidence type="ECO:0000256" key="8">
    <source>
        <dbReference type="PROSITE-ProRule" id="PRU00175"/>
    </source>
</evidence>
<organism evidence="12 13">
    <name type="scientific">Gambusia affinis</name>
    <name type="common">Western mosquitofish</name>
    <name type="synonym">Heterandria affinis</name>
    <dbReference type="NCBI Taxonomy" id="33528"/>
    <lineage>
        <taxon>Eukaryota</taxon>
        <taxon>Metazoa</taxon>
        <taxon>Chordata</taxon>
        <taxon>Craniata</taxon>
        <taxon>Vertebrata</taxon>
        <taxon>Euteleostomi</taxon>
        <taxon>Actinopterygii</taxon>
        <taxon>Neopterygii</taxon>
        <taxon>Teleostei</taxon>
        <taxon>Neoteleostei</taxon>
        <taxon>Acanthomorphata</taxon>
        <taxon>Ovalentaria</taxon>
        <taxon>Atherinomorphae</taxon>
        <taxon>Cyprinodontiformes</taxon>
        <taxon>Poeciliidae</taxon>
        <taxon>Poeciliinae</taxon>
        <taxon>Gambusia</taxon>
    </lineage>
</organism>
<dbReference type="Gene3D" id="3.30.40.10">
    <property type="entry name" value="Zinc/RING finger domain, C3HC4 (zinc finger)"/>
    <property type="match status" value="1"/>
</dbReference>
<feature type="compositionally biased region" description="Basic and acidic residues" evidence="9">
    <location>
        <begin position="69"/>
        <end position="83"/>
    </location>
</feature>
<name>A0A315V9T9_GAMAF</name>
<keyword evidence="13" id="KW-1185">Reference proteome</keyword>